<gene>
    <name evidence="2" type="ORF">SAMN05192543_11232</name>
</gene>
<protein>
    <recommendedName>
        <fullName evidence="1">DUF4145 domain-containing protein</fullName>
    </recommendedName>
</protein>
<evidence type="ECO:0000259" key="1">
    <source>
        <dbReference type="Pfam" id="PF13643"/>
    </source>
</evidence>
<evidence type="ECO:0000313" key="2">
    <source>
        <dbReference type="EMBL" id="SFJ85154.1"/>
    </source>
</evidence>
<proteinExistence type="predicted"/>
<keyword evidence="3" id="KW-1185">Reference proteome</keyword>
<dbReference type="AlphaFoldDB" id="A0A1I3UP42"/>
<feature type="domain" description="DUF4145" evidence="1">
    <location>
        <begin position="116"/>
        <end position="200"/>
    </location>
</feature>
<evidence type="ECO:0000313" key="3">
    <source>
        <dbReference type="Proteomes" id="UP000199548"/>
    </source>
</evidence>
<sequence length="230" mass="25492">MDEPLNVESSIPENKHLTAACDQCNRQTRHKVLAQTHVHWEYGDGEADNWIDYQIIQCRGCLSISFCEESLCSADVMYGEENPPVERRLFPNRIVGRSVMEGAQQLPENVYGIYEEAHNALCAELLVMAGFGVRAIVEAVCKDKGITGRNLKIKIDGLAEAGLITSSGATILQHLRLMGNAAAHEMKLHAQFQLSAAFDVIEYLLQGVYILPRQAELLPKPTANSNQNLD</sequence>
<dbReference type="EMBL" id="FOQU01000012">
    <property type="protein sequence ID" value="SFJ85154.1"/>
    <property type="molecule type" value="Genomic_DNA"/>
</dbReference>
<dbReference type="OrthoDB" id="6402073at2"/>
<dbReference type="Proteomes" id="UP000199548">
    <property type="component" value="Unassembled WGS sequence"/>
</dbReference>
<reference evidence="2 3" key="1">
    <citation type="submission" date="2016-10" db="EMBL/GenBank/DDBJ databases">
        <authorList>
            <person name="de Groot N.N."/>
        </authorList>
    </citation>
    <scope>NUCLEOTIDE SEQUENCE [LARGE SCALE GENOMIC DNA]</scope>
    <source>
        <strain evidence="2 3">LMG 23650</strain>
    </source>
</reference>
<name>A0A1I3UP42_9BURK</name>
<dbReference type="Pfam" id="PF13643">
    <property type="entry name" value="DUF4145"/>
    <property type="match status" value="1"/>
</dbReference>
<dbReference type="InterPro" id="IPR025285">
    <property type="entry name" value="DUF4145"/>
</dbReference>
<dbReference type="RefSeq" id="WP_091019251.1">
    <property type="nucleotide sequence ID" value="NZ_CP041745.1"/>
</dbReference>
<organism evidence="2 3">
    <name type="scientific">Paraburkholderia megapolitana</name>
    <dbReference type="NCBI Taxonomy" id="420953"/>
    <lineage>
        <taxon>Bacteria</taxon>
        <taxon>Pseudomonadati</taxon>
        <taxon>Pseudomonadota</taxon>
        <taxon>Betaproteobacteria</taxon>
        <taxon>Burkholderiales</taxon>
        <taxon>Burkholderiaceae</taxon>
        <taxon>Paraburkholderia</taxon>
    </lineage>
</organism>
<accession>A0A1I3UP42</accession>